<organism evidence="14 15">
    <name type="scientific">Mycolicibacterium tokaiense</name>
    <dbReference type="NCBI Taxonomy" id="39695"/>
    <lineage>
        <taxon>Bacteria</taxon>
        <taxon>Bacillati</taxon>
        <taxon>Actinomycetota</taxon>
        <taxon>Actinomycetes</taxon>
        <taxon>Mycobacteriales</taxon>
        <taxon>Mycobacteriaceae</taxon>
        <taxon>Mycolicibacterium</taxon>
    </lineage>
</organism>
<sequence length="555" mass="58809">MTTDRSVDGVTPHPPRTSPASSSRSVDGVTPHPPRTSPASSSRSVARELFRWQLALLLILILGAGGVAVLDARRDADELTTQKVIAITESVALMRSTAEAIESPDPTAILQPQTEAIRKATGADFIVVMAPDRTRFTHTDVNRIGGQFTGNIDRALAGTTFTETYPGTLGPSIRAVAPVRDDSGTIVGLVSAGVTRTKVSQSVMATLPAIGLALGVALVMALTGAYLLERRLRRRTLGLSFGDLSALYEQREAVLHAIGEGLLVFNADGRAEVVNDEARRLLSLPEGPVTRAGLPGSLGTSGDETLTDETHVTADRVLLVNQQPVQWENRKVGTVMTLRDRTDLQRVSGELSSLTQFTESLRSRAHEADNRLHTVITMVELGRAEQAVAFATAELAVSQHLIDRLMATVAEPALAALLLGKISQARDSGVELTVTEESLLDDPDNIGLTQGELVTLVGNLVDNAIEAARVAEPSWVEVTVRGTSDSLTVSVADSGPGMTPDAFEQARMRGHSTKSGDRGLGLALVWQVIAAHGGTITSQNSYGSVITATIPTVRA</sequence>
<dbReference type="PRINTS" id="PR00344">
    <property type="entry name" value="BCTRLSENSOR"/>
</dbReference>
<evidence type="ECO:0000256" key="4">
    <source>
        <dbReference type="ARBA" id="ARBA00022475"/>
    </source>
</evidence>
<feature type="domain" description="Histidine kinase" evidence="13">
    <location>
        <begin position="363"/>
        <end position="554"/>
    </location>
</feature>
<name>A0A378THG2_9MYCO</name>
<dbReference type="InterPro" id="IPR003594">
    <property type="entry name" value="HATPase_dom"/>
</dbReference>
<dbReference type="PANTHER" id="PTHR43547">
    <property type="entry name" value="TWO-COMPONENT HISTIDINE KINASE"/>
    <property type="match status" value="1"/>
</dbReference>
<dbReference type="Pfam" id="PF02518">
    <property type="entry name" value="HATPase_c"/>
    <property type="match status" value="1"/>
</dbReference>
<dbReference type="InterPro" id="IPR029151">
    <property type="entry name" value="Sensor-like_sf"/>
</dbReference>
<dbReference type="PROSITE" id="PS50109">
    <property type="entry name" value="HIS_KIN"/>
    <property type="match status" value="1"/>
</dbReference>
<reference evidence="14 15" key="1">
    <citation type="submission" date="2018-06" db="EMBL/GenBank/DDBJ databases">
        <authorList>
            <consortium name="Pathogen Informatics"/>
            <person name="Doyle S."/>
        </authorList>
    </citation>
    <scope>NUCLEOTIDE SEQUENCE [LARGE SCALE GENOMIC DNA]</scope>
    <source>
        <strain evidence="14 15">NCTC10821</strain>
    </source>
</reference>
<dbReference type="Gene3D" id="3.30.565.10">
    <property type="entry name" value="Histidine kinase-like ATPase, C-terminal domain"/>
    <property type="match status" value="1"/>
</dbReference>
<evidence type="ECO:0000256" key="7">
    <source>
        <dbReference type="ARBA" id="ARBA00022777"/>
    </source>
</evidence>
<keyword evidence="7 14" id="KW-0418">Kinase</keyword>
<keyword evidence="8 12" id="KW-1133">Transmembrane helix</keyword>
<keyword evidence="14" id="KW-0808">Transferase</keyword>
<dbReference type="SMART" id="SM00387">
    <property type="entry name" value="HATPase_c"/>
    <property type="match status" value="1"/>
</dbReference>
<evidence type="ECO:0000256" key="6">
    <source>
        <dbReference type="ARBA" id="ARBA00022692"/>
    </source>
</evidence>
<dbReference type="SUPFAM" id="SSF103190">
    <property type="entry name" value="Sensory domain-like"/>
    <property type="match status" value="1"/>
</dbReference>
<dbReference type="InterPro" id="IPR005467">
    <property type="entry name" value="His_kinase_dom"/>
</dbReference>
<dbReference type="SUPFAM" id="SSF55874">
    <property type="entry name" value="ATPase domain of HSP90 chaperone/DNA topoisomerase II/histidine kinase"/>
    <property type="match status" value="1"/>
</dbReference>
<dbReference type="AlphaFoldDB" id="A0A378THG2"/>
<keyword evidence="9" id="KW-0902">Two-component regulatory system</keyword>
<dbReference type="OrthoDB" id="9792686at2"/>
<evidence type="ECO:0000256" key="10">
    <source>
        <dbReference type="ARBA" id="ARBA00023136"/>
    </source>
</evidence>
<evidence type="ECO:0000256" key="9">
    <source>
        <dbReference type="ARBA" id="ARBA00023012"/>
    </source>
</evidence>
<dbReference type="PANTHER" id="PTHR43547:SF10">
    <property type="entry name" value="SENSOR HISTIDINE KINASE DCUS"/>
    <property type="match status" value="1"/>
</dbReference>
<accession>A0A378THG2</accession>
<evidence type="ECO:0000256" key="1">
    <source>
        <dbReference type="ARBA" id="ARBA00000085"/>
    </source>
</evidence>
<evidence type="ECO:0000259" key="13">
    <source>
        <dbReference type="PROSITE" id="PS50109"/>
    </source>
</evidence>
<evidence type="ECO:0000256" key="2">
    <source>
        <dbReference type="ARBA" id="ARBA00004651"/>
    </source>
</evidence>
<protein>
    <recommendedName>
        <fullName evidence="3">histidine kinase</fullName>
        <ecNumber evidence="3">2.7.13.3</ecNumber>
    </recommendedName>
</protein>
<keyword evidence="6 12" id="KW-0812">Transmembrane</keyword>
<evidence type="ECO:0000256" key="8">
    <source>
        <dbReference type="ARBA" id="ARBA00022989"/>
    </source>
</evidence>
<evidence type="ECO:0000256" key="3">
    <source>
        <dbReference type="ARBA" id="ARBA00012438"/>
    </source>
</evidence>
<keyword evidence="4" id="KW-1003">Cell membrane</keyword>
<feature type="transmembrane region" description="Helical" evidence="12">
    <location>
        <begin position="49"/>
        <end position="70"/>
    </location>
</feature>
<feature type="region of interest" description="Disordered" evidence="11">
    <location>
        <begin position="1"/>
        <end position="43"/>
    </location>
</feature>
<dbReference type="GO" id="GO:0005886">
    <property type="term" value="C:plasma membrane"/>
    <property type="evidence" value="ECO:0007669"/>
    <property type="project" value="UniProtKB-SubCell"/>
</dbReference>
<dbReference type="Gene3D" id="3.30.450.20">
    <property type="entry name" value="PAS domain"/>
    <property type="match status" value="2"/>
</dbReference>
<comment type="subcellular location">
    <subcellularLocation>
        <location evidence="2">Cell membrane</location>
        <topology evidence="2">Multi-pass membrane protein</topology>
    </subcellularLocation>
</comment>
<feature type="transmembrane region" description="Helical" evidence="12">
    <location>
        <begin position="205"/>
        <end position="228"/>
    </location>
</feature>
<evidence type="ECO:0000256" key="12">
    <source>
        <dbReference type="SAM" id="Phobius"/>
    </source>
</evidence>
<evidence type="ECO:0000313" key="15">
    <source>
        <dbReference type="Proteomes" id="UP000254978"/>
    </source>
</evidence>
<dbReference type="InterPro" id="IPR033463">
    <property type="entry name" value="sCache_3"/>
</dbReference>
<dbReference type="Proteomes" id="UP000254978">
    <property type="component" value="Unassembled WGS sequence"/>
</dbReference>
<keyword evidence="10 12" id="KW-0472">Membrane</keyword>
<gene>
    <name evidence="14" type="primary">dcuS</name>
    <name evidence="14" type="ORF">NCTC10821_02801</name>
</gene>
<proteinExistence type="predicted"/>
<dbReference type="GO" id="GO:0000155">
    <property type="term" value="F:phosphorelay sensor kinase activity"/>
    <property type="evidence" value="ECO:0007669"/>
    <property type="project" value="TreeGrafter"/>
</dbReference>
<comment type="catalytic activity">
    <reaction evidence="1">
        <text>ATP + protein L-histidine = ADP + protein N-phospho-L-histidine.</text>
        <dbReference type="EC" id="2.7.13.3"/>
    </reaction>
</comment>
<dbReference type="EC" id="2.7.13.3" evidence="3"/>
<dbReference type="InterPro" id="IPR004358">
    <property type="entry name" value="Sig_transdc_His_kin-like_C"/>
</dbReference>
<keyword evidence="5" id="KW-0597">Phosphoprotein</keyword>
<dbReference type="Pfam" id="PF17203">
    <property type="entry name" value="sCache_3_2"/>
    <property type="match status" value="1"/>
</dbReference>
<keyword evidence="15" id="KW-1185">Reference proteome</keyword>
<dbReference type="EMBL" id="UGQT01000001">
    <property type="protein sequence ID" value="STZ59275.1"/>
    <property type="molecule type" value="Genomic_DNA"/>
</dbReference>
<dbReference type="InterPro" id="IPR036890">
    <property type="entry name" value="HATPase_C_sf"/>
</dbReference>
<evidence type="ECO:0000313" key="14">
    <source>
        <dbReference type="EMBL" id="STZ59275.1"/>
    </source>
</evidence>
<evidence type="ECO:0000256" key="11">
    <source>
        <dbReference type="SAM" id="MobiDB-lite"/>
    </source>
</evidence>
<evidence type="ECO:0000256" key="5">
    <source>
        <dbReference type="ARBA" id="ARBA00022553"/>
    </source>
</evidence>